<evidence type="ECO:0000313" key="4">
    <source>
        <dbReference type="Proteomes" id="UP001597283"/>
    </source>
</evidence>
<dbReference type="PROSITE" id="PS50109">
    <property type="entry name" value="HIS_KIN"/>
    <property type="match status" value="1"/>
</dbReference>
<dbReference type="EMBL" id="JBHUFC010000016">
    <property type="protein sequence ID" value="MFD1789259.1"/>
    <property type="molecule type" value="Genomic_DNA"/>
</dbReference>
<feature type="transmembrane region" description="Helical" evidence="1">
    <location>
        <begin position="286"/>
        <end position="310"/>
    </location>
</feature>
<comment type="caution">
    <text evidence="3">The sequence shown here is derived from an EMBL/GenBank/DDBJ whole genome shotgun (WGS) entry which is preliminary data.</text>
</comment>
<evidence type="ECO:0000256" key="1">
    <source>
        <dbReference type="SAM" id="Phobius"/>
    </source>
</evidence>
<keyword evidence="4" id="KW-1185">Reference proteome</keyword>
<dbReference type="Gene3D" id="1.10.287.130">
    <property type="match status" value="1"/>
</dbReference>
<dbReference type="SUPFAM" id="SSF55874">
    <property type="entry name" value="ATPase domain of HSP90 chaperone/DNA topoisomerase II/histidine kinase"/>
    <property type="match status" value="1"/>
</dbReference>
<dbReference type="PANTHER" id="PTHR43065:SF42">
    <property type="entry name" value="TWO-COMPONENT SENSOR PPRA"/>
    <property type="match status" value="1"/>
</dbReference>
<gene>
    <name evidence="3" type="ORF">ACFSC3_17015</name>
</gene>
<feature type="transmembrane region" description="Helical" evidence="1">
    <location>
        <begin position="261"/>
        <end position="280"/>
    </location>
</feature>
<dbReference type="InterPro" id="IPR005467">
    <property type="entry name" value="His_kinase_dom"/>
</dbReference>
<dbReference type="Proteomes" id="UP001597283">
    <property type="component" value="Unassembled WGS sequence"/>
</dbReference>
<dbReference type="SMART" id="SM00387">
    <property type="entry name" value="HATPase_c"/>
    <property type="match status" value="1"/>
</dbReference>
<dbReference type="GO" id="GO:0016301">
    <property type="term" value="F:kinase activity"/>
    <property type="evidence" value="ECO:0007669"/>
    <property type="project" value="UniProtKB-KW"/>
</dbReference>
<protein>
    <submittedName>
        <fullName evidence="3">Sensor histidine kinase</fullName>
    </submittedName>
</protein>
<keyword evidence="1" id="KW-0812">Transmembrane</keyword>
<proteinExistence type="predicted"/>
<accession>A0ABW4NGP2</accession>
<sequence length="536" mass="55556">MLSTLPASPALSLRRLVPRPDDLPVLALYAFGFVLAHQLAFAWGGSGYYSLWFPVAGLRLALLWRMGARLTLAVALIELGIDLVTGAAVLTSESWGHAITGVVRPVIAYGVVVALVRRLSRDAQPGSALATAPMPFALASVLAPLAAALAAGPQAFWRPELTGVADAREIILSLSAFAVGDLLGVVLVAPPLLWAVDRLRGHPTAAPAPAPPLATIVEASLVFATGAGVSGALAWVGLGLQPAPIAVAIAWLGLRLGQSGALAAVLLVAAVLLPLTAGAMPTPERLQFHLGLATIVAVGYLAGSFADAAVRARADLSRRDRLLFQADRLKTLRAMSVAVIHEISQPLSTLAIEARHLRTLTAGTDDDIAETVALIDRKAGHLSTLVRRLRRYGGRAVDEPTPLPLSALIDTVTALARPETVAAGVTLRVDPVPADAVVLGQEVELAQAVVNLVRNAVQACARGGDVMLESRCDAGAAMLVVVNRCAPDVAPQPGMGVGTLVARAIVEAHGGTLARHVDTSGVVRAEITLPLMEEIA</sequence>
<keyword evidence="3" id="KW-0418">Kinase</keyword>
<evidence type="ECO:0000259" key="2">
    <source>
        <dbReference type="PROSITE" id="PS50109"/>
    </source>
</evidence>
<keyword evidence="3" id="KW-0808">Transferase</keyword>
<feature type="transmembrane region" description="Helical" evidence="1">
    <location>
        <begin position="95"/>
        <end position="116"/>
    </location>
</feature>
<feature type="domain" description="Histidine kinase" evidence="2">
    <location>
        <begin position="338"/>
        <end position="533"/>
    </location>
</feature>
<keyword evidence="1" id="KW-0472">Membrane</keyword>
<feature type="transmembrane region" description="Helical" evidence="1">
    <location>
        <begin position="208"/>
        <end position="227"/>
    </location>
</feature>
<keyword evidence="1" id="KW-1133">Transmembrane helix</keyword>
<organism evidence="3 4">
    <name type="scientific">Sphingomonas floccifaciens</name>
    <dbReference type="NCBI Taxonomy" id="1844115"/>
    <lineage>
        <taxon>Bacteria</taxon>
        <taxon>Pseudomonadati</taxon>
        <taxon>Pseudomonadota</taxon>
        <taxon>Alphaproteobacteria</taxon>
        <taxon>Sphingomonadales</taxon>
        <taxon>Sphingomonadaceae</taxon>
        <taxon>Sphingomonas</taxon>
    </lineage>
</organism>
<feature type="transmembrane region" description="Helical" evidence="1">
    <location>
        <begin position="170"/>
        <end position="196"/>
    </location>
</feature>
<evidence type="ECO:0000313" key="3">
    <source>
        <dbReference type="EMBL" id="MFD1789259.1"/>
    </source>
</evidence>
<feature type="transmembrane region" description="Helical" evidence="1">
    <location>
        <begin position="128"/>
        <end position="150"/>
    </location>
</feature>
<feature type="transmembrane region" description="Helical" evidence="1">
    <location>
        <begin position="233"/>
        <end position="254"/>
    </location>
</feature>
<dbReference type="Gene3D" id="3.30.565.10">
    <property type="entry name" value="Histidine kinase-like ATPase, C-terminal domain"/>
    <property type="match status" value="1"/>
</dbReference>
<dbReference type="RefSeq" id="WP_380941548.1">
    <property type="nucleotide sequence ID" value="NZ_JBHUFC010000016.1"/>
</dbReference>
<dbReference type="InterPro" id="IPR003594">
    <property type="entry name" value="HATPase_dom"/>
</dbReference>
<name>A0ABW4NGP2_9SPHN</name>
<feature type="transmembrane region" description="Helical" evidence="1">
    <location>
        <begin position="70"/>
        <end position="89"/>
    </location>
</feature>
<dbReference type="PANTHER" id="PTHR43065">
    <property type="entry name" value="SENSOR HISTIDINE KINASE"/>
    <property type="match status" value="1"/>
</dbReference>
<reference evidence="4" key="1">
    <citation type="journal article" date="2019" name="Int. J. Syst. Evol. Microbiol.">
        <title>The Global Catalogue of Microorganisms (GCM) 10K type strain sequencing project: providing services to taxonomists for standard genome sequencing and annotation.</title>
        <authorList>
            <consortium name="The Broad Institute Genomics Platform"/>
            <consortium name="The Broad Institute Genome Sequencing Center for Infectious Disease"/>
            <person name="Wu L."/>
            <person name="Ma J."/>
        </authorList>
    </citation>
    <scope>NUCLEOTIDE SEQUENCE [LARGE SCALE GENOMIC DNA]</scope>
    <source>
        <strain evidence="4">Q85</strain>
    </source>
</reference>
<dbReference type="InterPro" id="IPR036890">
    <property type="entry name" value="HATPase_C_sf"/>
</dbReference>